<feature type="region of interest" description="Disordered" evidence="1">
    <location>
        <begin position="73"/>
        <end position="105"/>
    </location>
</feature>
<keyword evidence="3" id="KW-1185">Reference proteome</keyword>
<evidence type="ECO:0000313" key="3">
    <source>
        <dbReference type="Proteomes" id="UP001497516"/>
    </source>
</evidence>
<feature type="compositionally biased region" description="Basic and acidic residues" evidence="1">
    <location>
        <begin position="96"/>
        <end position="105"/>
    </location>
</feature>
<evidence type="ECO:0000256" key="1">
    <source>
        <dbReference type="SAM" id="MobiDB-lite"/>
    </source>
</evidence>
<dbReference type="PANTHER" id="PTHR35046">
    <property type="entry name" value="ZINC KNUCKLE (CCHC-TYPE) FAMILY PROTEIN"/>
    <property type="match status" value="1"/>
</dbReference>
<reference evidence="2 3" key="1">
    <citation type="submission" date="2024-04" db="EMBL/GenBank/DDBJ databases">
        <authorList>
            <person name="Fracassetti M."/>
        </authorList>
    </citation>
    <scope>NUCLEOTIDE SEQUENCE [LARGE SCALE GENOMIC DNA]</scope>
</reference>
<dbReference type="AlphaFoldDB" id="A0AAV2D9S9"/>
<gene>
    <name evidence="2" type="ORF">LTRI10_LOCUS12756</name>
</gene>
<proteinExistence type="predicted"/>
<sequence>MHMLRQGAKSVDGYFIEMETLMIRAHVNEDRESTMAQFLNDLNREIREVVEIHHYVEIEDLVKIATKVEKQQKGGYARRVAPPTSASSSATRAPFVKKEELKPVA</sequence>
<organism evidence="2 3">
    <name type="scientific">Linum trigynum</name>
    <dbReference type="NCBI Taxonomy" id="586398"/>
    <lineage>
        <taxon>Eukaryota</taxon>
        <taxon>Viridiplantae</taxon>
        <taxon>Streptophyta</taxon>
        <taxon>Embryophyta</taxon>
        <taxon>Tracheophyta</taxon>
        <taxon>Spermatophyta</taxon>
        <taxon>Magnoliopsida</taxon>
        <taxon>eudicotyledons</taxon>
        <taxon>Gunneridae</taxon>
        <taxon>Pentapetalae</taxon>
        <taxon>rosids</taxon>
        <taxon>fabids</taxon>
        <taxon>Malpighiales</taxon>
        <taxon>Linaceae</taxon>
        <taxon>Linum</taxon>
    </lineage>
</organism>
<dbReference type="PANTHER" id="PTHR35046:SF9">
    <property type="entry name" value="RNA-DIRECTED DNA POLYMERASE"/>
    <property type="match status" value="1"/>
</dbReference>
<evidence type="ECO:0008006" key="4">
    <source>
        <dbReference type="Google" id="ProtNLM"/>
    </source>
</evidence>
<dbReference type="Proteomes" id="UP001497516">
    <property type="component" value="Chromosome 2"/>
</dbReference>
<feature type="compositionally biased region" description="Low complexity" evidence="1">
    <location>
        <begin position="77"/>
        <end position="94"/>
    </location>
</feature>
<name>A0AAV2D9S9_9ROSI</name>
<accession>A0AAV2D9S9</accession>
<protein>
    <recommendedName>
        <fullName evidence="4">Retrotransposon gag domain-containing protein</fullName>
    </recommendedName>
</protein>
<evidence type="ECO:0000313" key="2">
    <source>
        <dbReference type="EMBL" id="CAL1370644.1"/>
    </source>
</evidence>
<dbReference type="EMBL" id="OZ034815">
    <property type="protein sequence ID" value="CAL1370644.1"/>
    <property type="molecule type" value="Genomic_DNA"/>
</dbReference>